<comment type="caution">
    <text evidence="2">The sequence shown here is derived from an EMBL/GenBank/DDBJ whole genome shotgun (WGS) entry which is preliminary data.</text>
</comment>
<dbReference type="OrthoDB" id="2084789at2"/>
<dbReference type="EMBL" id="LTDM01000011">
    <property type="protein sequence ID" value="OLS03038.1"/>
    <property type="molecule type" value="Genomic_DNA"/>
</dbReference>
<dbReference type="AlphaFoldDB" id="A0A1U7M765"/>
<evidence type="ECO:0000256" key="1">
    <source>
        <dbReference type="SAM" id="SignalP"/>
    </source>
</evidence>
<evidence type="ECO:0000313" key="2">
    <source>
        <dbReference type="EMBL" id="OLS03038.1"/>
    </source>
</evidence>
<protein>
    <submittedName>
        <fullName evidence="2">Uncharacterized protein</fullName>
    </submittedName>
</protein>
<feature type="chain" id="PRO_5010535120" evidence="1">
    <location>
        <begin position="28"/>
        <end position="280"/>
    </location>
</feature>
<reference evidence="2 3" key="1">
    <citation type="submission" date="2016-02" db="EMBL/GenBank/DDBJ databases">
        <title>Genome sequence of Tissierella creatinophila DSM 6911.</title>
        <authorList>
            <person name="Poehlein A."/>
            <person name="Daniel R."/>
        </authorList>
    </citation>
    <scope>NUCLEOTIDE SEQUENCE [LARGE SCALE GENOMIC DNA]</scope>
    <source>
        <strain evidence="2 3">DSM 6911</strain>
    </source>
</reference>
<gene>
    <name evidence="2" type="ORF">TICRE_07340</name>
</gene>
<dbReference type="RefSeq" id="WP_075725262.1">
    <property type="nucleotide sequence ID" value="NZ_LTDM01000011.1"/>
</dbReference>
<name>A0A1U7M765_TISCR</name>
<dbReference type="Proteomes" id="UP000186112">
    <property type="component" value="Unassembled WGS sequence"/>
</dbReference>
<feature type="signal peptide" evidence="1">
    <location>
        <begin position="1"/>
        <end position="27"/>
    </location>
</feature>
<accession>A0A1U7M765</accession>
<evidence type="ECO:0000313" key="3">
    <source>
        <dbReference type="Proteomes" id="UP000186112"/>
    </source>
</evidence>
<keyword evidence="3" id="KW-1185">Reference proteome</keyword>
<keyword evidence="1" id="KW-0732">Signal</keyword>
<proteinExistence type="predicted"/>
<organism evidence="2 3">
    <name type="scientific">Tissierella creatinophila DSM 6911</name>
    <dbReference type="NCBI Taxonomy" id="1123403"/>
    <lineage>
        <taxon>Bacteria</taxon>
        <taxon>Bacillati</taxon>
        <taxon>Bacillota</taxon>
        <taxon>Tissierellia</taxon>
        <taxon>Tissierellales</taxon>
        <taxon>Tissierellaceae</taxon>
        <taxon>Tissierella</taxon>
    </lineage>
</organism>
<sequence>MKTKSGLRCFIMICCIFSLSFTGLVNAEGTMEMEPRLLSETVINELELVEELKSMDDAELVDMGFTELEVKEVKNIDIEEKIRERIKNHTESELKDMGYNSDQLEIMKNFNGEDYQIEALSSTLTLSVYKAASGVSNTYSYLNMLVDWSWNVMPVFTKTDALAFSWSKGYSSGSGSDNLVRYVYLDKTKYKTYNISGKVPGSGCDFKFPLTHPDDARYVGKSGTAHLYLYDNSRISNAEVLVKYGHKYLTGNISVTYPGGVSIVFGSGVNETVKWYNYKE</sequence>